<dbReference type="Gene3D" id="3.30.70.270">
    <property type="match status" value="1"/>
</dbReference>
<evidence type="ECO:0000256" key="2">
    <source>
        <dbReference type="ARBA" id="ARBA00022475"/>
    </source>
</evidence>
<proteinExistence type="predicted"/>
<keyword evidence="8" id="KW-0808">Transferase</keyword>
<dbReference type="CDD" id="cd12912">
    <property type="entry name" value="PDC2_MCP_like"/>
    <property type="match status" value="1"/>
</dbReference>
<dbReference type="PANTHER" id="PTHR45138">
    <property type="entry name" value="REGULATORY COMPONENTS OF SENSORY TRANSDUCTION SYSTEM"/>
    <property type="match status" value="1"/>
</dbReference>
<dbReference type="RefSeq" id="WP_052635866.1">
    <property type="nucleotide sequence ID" value="NZ_JJMM01000002.1"/>
</dbReference>
<dbReference type="NCBIfam" id="TIGR00254">
    <property type="entry name" value="GGDEF"/>
    <property type="match status" value="1"/>
</dbReference>
<protein>
    <submittedName>
        <fullName evidence="8">Response regulator PleD</fullName>
        <ecNumber evidence="8">2.7.7.65</ecNumber>
    </submittedName>
</protein>
<feature type="domain" description="GGDEF" evidence="7">
    <location>
        <begin position="391"/>
        <end position="520"/>
    </location>
</feature>
<dbReference type="Gene3D" id="3.30.450.20">
    <property type="entry name" value="PAS domain"/>
    <property type="match status" value="1"/>
</dbReference>
<keyword evidence="2" id="KW-1003">Cell membrane</keyword>
<keyword evidence="3 6" id="KW-0812">Transmembrane</keyword>
<dbReference type="FunFam" id="3.30.70.270:FF:000001">
    <property type="entry name" value="Diguanylate cyclase domain protein"/>
    <property type="match status" value="1"/>
</dbReference>
<keyword evidence="8" id="KW-0548">Nucleotidyltransferase</keyword>
<feature type="transmembrane region" description="Helical" evidence="6">
    <location>
        <begin position="307"/>
        <end position="327"/>
    </location>
</feature>
<evidence type="ECO:0000259" key="7">
    <source>
        <dbReference type="PROSITE" id="PS50887"/>
    </source>
</evidence>
<gene>
    <name evidence="8" type="primary">pleD</name>
    <name evidence="8" type="ORF">CLIT_2c02740</name>
</gene>
<evidence type="ECO:0000256" key="6">
    <source>
        <dbReference type="SAM" id="Phobius"/>
    </source>
</evidence>
<dbReference type="InterPro" id="IPR000160">
    <property type="entry name" value="GGDEF_dom"/>
</dbReference>
<keyword evidence="5 6" id="KW-0472">Membrane</keyword>
<dbReference type="PROSITE" id="PS50887">
    <property type="entry name" value="GGDEF"/>
    <property type="match status" value="1"/>
</dbReference>
<dbReference type="SMART" id="SM00267">
    <property type="entry name" value="GGDEF"/>
    <property type="match status" value="1"/>
</dbReference>
<reference evidence="8 9" key="1">
    <citation type="submission" date="2014-03" db="EMBL/GenBank/DDBJ databases">
        <title>Genome sequence of Clostridium litorale W6, DSM 5388.</title>
        <authorList>
            <person name="Poehlein A."/>
            <person name="Jagirdar A."/>
            <person name="Khonsari B."/>
            <person name="Chibani C.M."/>
            <person name="Gutierrez Gutierrez D.A."/>
            <person name="Davydova E."/>
            <person name="Alghaithi H.S."/>
            <person name="Nair K.P."/>
            <person name="Dhamotharan K."/>
            <person name="Chandran L."/>
            <person name="G W."/>
            <person name="Daniel R."/>
        </authorList>
    </citation>
    <scope>NUCLEOTIDE SEQUENCE [LARGE SCALE GENOMIC DNA]</scope>
    <source>
        <strain evidence="8 9">W6</strain>
    </source>
</reference>
<evidence type="ECO:0000313" key="8">
    <source>
        <dbReference type="EMBL" id="KDR96668.1"/>
    </source>
</evidence>
<dbReference type="GO" id="GO:1902201">
    <property type="term" value="P:negative regulation of bacterial-type flagellum-dependent cell motility"/>
    <property type="evidence" value="ECO:0007669"/>
    <property type="project" value="TreeGrafter"/>
</dbReference>
<keyword evidence="4 6" id="KW-1133">Transmembrane helix</keyword>
<dbReference type="GO" id="GO:0052621">
    <property type="term" value="F:diguanylate cyclase activity"/>
    <property type="evidence" value="ECO:0007669"/>
    <property type="project" value="UniProtKB-EC"/>
</dbReference>
<dbReference type="AlphaFoldDB" id="A0A069RIR1"/>
<dbReference type="InterPro" id="IPR043128">
    <property type="entry name" value="Rev_trsase/Diguanyl_cyclase"/>
</dbReference>
<dbReference type="eggNOG" id="COG3706">
    <property type="taxonomic scope" value="Bacteria"/>
</dbReference>
<dbReference type="SUPFAM" id="SSF55073">
    <property type="entry name" value="Nucleotide cyclase"/>
    <property type="match status" value="1"/>
</dbReference>
<evidence type="ECO:0000256" key="4">
    <source>
        <dbReference type="ARBA" id="ARBA00022989"/>
    </source>
</evidence>
<evidence type="ECO:0000256" key="1">
    <source>
        <dbReference type="ARBA" id="ARBA00004651"/>
    </source>
</evidence>
<dbReference type="CDD" id="cd01949">
    <property type="entry name" value="GGDEF"/>
    <property type="match status" value="1"/>
</dbReference>
<dbReference type="STRING" id="1121324.CLIT_2c02740"/>
<dbReference type="Pfam" id="PF02743">
    <property type="entry name" value="dCache_1"/>
    <property type="match status" value="1"/>
</dbReference>
<evidence type="ECO:0000256" key="5">
    <source>
        <dbReference type="ARBA" id="ARBA00023136"/>
    </source>
</evidence>
<sequence>MPVKHLMKLVAITIVIFIISALVFANNMKTQSEYEFKQTGELLTTEISDMMELWTQDQLRILAGIATNEYVIDMCLDPQDPLKVEKCENFLKELHSRYPYYENLPVAVNLESPVNRAINGSSISVDYGEFLVDTVAGETIGKGGPQYSYIKEVFAGKPYYISEIYPSILRGTPICVMSMPIVHDSSIIGIAIISPQMHYFTKMFVDNAKLGSTGYMFLLDENSKIIAHPNRDFILSDDADTLEKSSFIISQIQNKNNFFKASLLERSKHYYGKAISLGDGNVKDKWYIVFSQETAEVHSDVYDFLKLMALIAIMSTALFVGCVAIVADINKKEQSKLQLIEMNSKLELLVEERTSELRILAYTDGLTQLYNHRHSYDLLNKIIEDAQKSSSQIVVLLADLDKFKIVNDVYGHPVGDMVLKECADAIRQNIRANDIAGRYGGEEFLIILPDCTFESGEKIAERIRKSIEDKEFDIKGLRITISMGLTMWNGQNSSELVSSADELLYKAKNNGRNRVEIDPSIISLFAKNKLSDSQPGI</sequence>
<dbReference type="InterPro" id="IPR050469">
    <property type="entry name" value="Diguanylate_Cyclase"/>
</dbReference>
<dbReference type="InterPro" id="IPR033479">
    <property type="entry name" value="dCache_1"/>
</dbReference>
<dbReference type="InterPro" id="IPR029787">
    <property type="entry name" value="Nucleotide_cyclase"/>
</dbReference>
<evidence type="ECO:0000313" key="9">
    <source>
        <dbReference type="Proteomes" id="UP000027946"/>
    </source>
</evidence>
<keyword evidence="9" id="KW-1185">Reference proteome</keyword>
<accession>A0A069RIR1</accession>
<dbReference type="EC" id="2.7.7.65" evidence="8"/>
<dbReference type="PANTHER" id="PTHR45138:SF9">
    <property type="entry name" value="DIGUANYLATE CYCLASE DGCM-RELATED"/>
    <property type="match status" value="1"/>
</dbReference>
<evidence type="ECO:0000256" key="3">
    <source>
        <dbReference type="ARBA" id="ARBA00022692"/>
    </source>
</evidence>
<dbReference type="Pfam" id="PF00990">
    <property type="entry name" value="GGDEF"/>
    <property type="match status" value="1"/>
</dbReference>
<dbReference type="Proteomes" id="UP000027946">
    <property type="component" value="Unassembled WGS sequence"/>
</dbReference>
<organism evidence="8 9">
    <name type="scientific">Peptoclostridium litorale DSM 5388</name>
    <dbReference type="NCBI Taxonomy" id="1121324"/>
    <lineage>
        <taxon>Bacteria</taxon>
        <taxon>Bacillati</taxon>
        <taxon>Bacillota</taxon>
        <taxon>Clostridia</taxon>
        <taxon>Peptostreptococcales</taxon>
        <taxon>Peptoclostridiaceae</taxon>
        <taxon>Peptoclostridium</taxon>
    </lineage>
</organism>
<dbReference type="eggNOG" id="COG2770">
    <property type="taxonomic scope" value="Bacteria"/>
</dbReference>
<dbReference type="EMBL" id="JJMM01000002">
    <property type="protein sequence ID" value="KDR96668.1"/>
    <property type="molecule type" value="Genomic_DNA"/>
</dbReference>
<name>A0A069RIR1_PEPLI</name>
<dbReference type="GO" id="GO:0005886">
    <property type="term" value="C:plasma membrane"/>
    <property type="evidence" value="ECO:0007669"/>
    <property type="project" value="UniProtKB-SubCell"/>
</dbReference>
<dbReference type="GO" id="GO:0043709">
    <property type="term" value="P:cell adhesion involved in single-species biofilm formation"/>
    <property type="evidence" value="ECO:0007669"/>
    <property type="project" value="TreeGrafter"/>
</dbReference>
<comment type="caution">
    <text evidence="8">The sequence shown here is derived from an EMBL/GenBank/DDBJ whole genome shotgun (WGS) entry which is preliminary data.</text>
</comment>
<comment type="subcellular location">
    <subcellularLocation>
        <location evidence="1">Cell membrane</location>
        <topology evidence="1">Multi-pass membrane protein</topology>
    </subcellularLocation>
</comment>